<protein>
    <submittedName>
        <fullName evidence="1">Uncharacterized protein</fullName>
    </submittedName>
</protein>
<dbReference type="EMBL" id="KQ249643">
    <property type="protein sequence ID" value="KNC71045.1"/>
    <property type="molecule type" value="Genomic_DNA"/>
</dbReference>
<evidence type="ECO:0000313" key="1">
    <source>
        <dbReference type="EMBL" id="KNC71045.1"/>
    </source>
</evidence>
<dbReference type="RefSeq" id="XP_014144947.1">
    <property type="nucleotide sequence ID" value="XM_014289472.1"/>
</dbReference>
<accession>A0A0L0F2U8</accession>
<reference evidence="1 2" key="1">
    <citation type="submission" date="2011-02" db="EMBL/GenBank/DDBJ databases">
        <title>The Genome Sequence of Sphaeroforma arctica JP610.</title>
        <authorList>
            <consortium name="The Broad Institute Genome Sequencing Platform"/>
            <person name="Russ C."/>
            <person name="Cuomo C."/>
            <person name="Young S.K."/>
            <person name="Zeng Q."/>
            <person name="Gargeya S."/>
            <person name="Alvarado L."/>
            <person name="Berlin A."/>
            <person name="Chapman S.B."/>
            <person name="Chen Z."/>
            <person name="Freedman E."/>
            <person name="Gellesch M."/>
            <person name="Goldberg J."/>
            <person name="Griggs A."/>
            <person name="Gujja S."/>
            <person name="Heilman E."/>
            <person name="Heiman D."/>
            <person name="Howarth C."/>
            <person name="Mehta T."/>
            <person name="Neiman D."/>
            <person name="Pearson M."/>
            <person name="Roberts A."/>
            <person name="Saif S."/>
            <person name="Shea T."/>
            <person name="Shenoy N."/>
            <person name="Sisk P."/>
            <person name="Stolte C."/>
            <person name="Sykes S."/>
            <person name="White J."/>
            <person name="Yandava C."/>
            <person name="Burger G."/>
            <person name="Gray M.W."/>
            <person name="Holland P.W.H."/>
            <person name="King N."/>
            <person name="Lang F.B.F."/>
            <person name="Roger A.J."/>
            <person name="Ruiz-Trillo I."/>
            <person name="Haas B."/>
            <person name="Nusbaum C."/>
            <person name="Birren B."/>
        </authorList>
    </citation>
    <scope>NUCLEOTIDE SEQUENCE [LARGE SCALE GENOMIC DNA]</scope>
    <source>
        <strain evidence="1 2">JP610</strain>
    </source>
</reference>
<keyword evidence="2" id="KW-1185">Reference proteome</keyword>
<dbReference type="OrthoDB" id="17687at2759"/>
<dbReference type="AlphaFoldDB" id="A0A0L0F2U8"/>
<dbReference type="GeneID" id="25916926"/>
<organism evidence="1 2">
    <name type="scientific">Sphaeroforma arctica JP610</name>
    <dbReference type="NCBI Taxonomy" id="667725"/>
    <lineage>
        <taxon>Eukaryota</taxon>
        <taxon>Ichthyosporea</taxon>
        <taxon>Ichthyophonida</taxon>
        <taxon>Sphaeroforma</taxon>
    </lineage>
</organism>
<gene>
    <name evidence="1" type="ORF">SARC_16422</name>
</gene>
<sequence>MVVESTEDETTGKFNQASRVFHRRFDMPANENLVNYYSSSFWREMPRQG</sequence>
<dbReference type="STRING" id="667725.A0A0L0F2U8"/>
<name>A0A0L0F2U8_9EUKA</name>
<feature type="non-terminal residue" evidence="1">
    <location>
        <position position="49"/>
    </location>
</feature>
<dbReference type="Proteomes" id="UP000054560">
    <property type="component" value="Unassembled WGS sequence"/>
</dbReference>
<proteinExistence type="predicted"/>
<evidence type="ECO:0000313" key="2">
    <source>
        <dbReference type="Proteomes" id="UP000054560"/>
    </source>
</evidence>